<dbReference type="Pfam" id="PF02518">
    <property type="entry name" value="HATPase_c"/>
    <property type="match status" value="1"/>
</dbReference>
<evidence type="ECO:0000256" key="17">
    <source>
        <dbReference type="ARBA" id="ARBA00024827"/>
    </source>
</evidence>
<keyword evidence="14" id="KW-0408">Iron</keyword>
<evidence type="ECO:0000313" key="22">
    <source>
        <dbReference type="Proteomes" id="UP001600165"/>
    </source>
</evidence>
<keyword evidence="22" id="KW-1185">Reference proteome</keyword>
<evidence type="ECO:0000256" key="4">
    <source>
        <dbReference type="ARBA" id="ARBA00012438"/>
    </source>
</evidence>
<evidence type="ECO:0000256" key="10">
    <source>
        <dbReference type="ARBA" id="ARBA00022723"/>
    </source>
</evidence>
<evidence type="ECO:0000256" key="5">
    <source>
        <dbReference type="ARBA" id="ARBA00017322"/>
    </source>
</evidence>
<comment type="function">
    <text evidence="17">Member of the two-component regulatory system NreB/NreC involved in the control of dissimilatory nitrate/nitrite reduction in response to oxygen. NreB functions as a direct oxygen sensor histidine kinase which is autophosphorylated, in the absence of oxygen, probably at the conserved histidine residue, and transfers its phosphate group probably to a conserved aspartate residue of NreC. NreB/NreC activates the expression of the nitrate (narGHJI) and nitrite (nir) reductase operons, as well as the putative nitrate transporter gene narT.</text>
</comment>
<evidence type="ECO:0000256" key="18">
    <source>
        <dbReference type="ARBA" id="ARBA00030800"/>
    </source>
</evidence>
<reference evidence="21 22" key="1">
    <citation type="submission" date="2024-10" db="EMBL/GenBank/DDBJ databases">
        <authorList>
            <person name="Ratan Roy A."/>
            <person name="Morales Sandoval P.H."/>
            <person name="De Los Santos Villalobos S."/>
            <person name="Chakraborty S."/>
            <person name="Mukherjee J."/>
        </authorList>
    </citation>
    <scope>NUCLEOTIDE SEQUENCE [LARGE SCALE GENOMIC DNA]</scope>
    <source>
        <strain evidence="21 22">S1</strain>
    </source>
</reference>
<accession>A0ABW6IF33</accession>
<comment type="caution">
    <text evidence="21">The sequence shown here is derived from an EMBL/GenBank/DDBJ whole genome shotgun (WGS) entry which is preliminary data.</text>
</comment>
<keyword evidence="11" id="KW-0547">Nucleotide-binding</keyword>
<dbReference type="InterPro" id="IPR004358">
    <property type="entry name" value="Sig_transdc_His_kin-like_C"/>
</dbReference>
<keyword evidence="6" id="KW-0004">4Fe-4S</keyword>
<feature type="transmembrane region" description="Helical" evidence="19">
    <location>
        <begin position="89"/>
        <end position="105"/>
    </location>
</feature>
<evidence type="ECO:0000256" key="11">
    <source>
        <dbReference type="ARBA" id="ARBA00022741"/>
    </source>
</evidence>
<dbReference type="PROSITE" id="PS50109">
    <property type="entry name" value="HIS_KIN"/>
    <property type="match status" value="1"/>
</dbReference>
<dbReference type="Gene3D" id="3.30.565.10">
    <property type="entry name" value="Histidine kinase-like ATPase, C-terminal domain"/>
    <property type="match status" value="1"/>
</dbReference>
<dbReference type="InterPro" id="IPR005467">
    <property type="entry name" value="His_kinase_dom"/>
</dbReference>
<evidence type="ECO:0000256" key="1">
    <source>
        <dbReference type="ARBA" id="ARBA00000085"/>
    </source>
</evidence>
<dbReference type="PANTHER" id="PTHR24421:SF10">
    <property type="entry name" value="NITRATE_NITRITE SENSOR PROTEIN NARQ"/>
    <property type="match status" value="1"/>
</dbReference>
<dbReference type="InterPro" id="IPR003594">
    <property type="entry name" value="HATPase_dom"/>
</dbReference>
<dbReference type="InterPro" id="IPR036890">
    <property type="entry name" value="HATPase_C_sf"/>
</dbReference>
<evidence type="ECO:0000256" key="9">
    <source>
        <dbReference type="ARBA" id="ARBA00022679"/>
    </source>
</evidence>
<keyword evidence="19" id="KW-1133">Transmembrane helix</keyword>
<dbReference type="InterPro" id="IPR011712">
    <property type="entry name" value="Sig_transdc_His_kin_sub3_dim/P"/>
</dbReference>
<name>A0ABW6IF33_9CYAN</name>
<dbReference type="SMART" id="SM00387">
    <property type="entry name" value="HATPase_c"/>
    <property type="match status" value="1"/>
</dbReference>
<evidence type="ECO:0000256" key="16">
    <source>
        <dbReference type="ARBA" id="ARBA00023014"/>
    </source>
</evidence>
<dbReference type="EMBL" id="JBHZOL010000071">
    <property type="protein sequence ID" value="MFE4106787.1"/>
    <property type="molecule type" value="Genomic_DNA"/>
</dbReference>
<evidence type="ECO:0000256" key="6">
    <source>
        <dbReference type="ARBA" id="ARBA00022485"/>
    </source>
</evidence>
<keyword evidence="19" id="KW-0472">Membrane</keyword>
<evidence type="ECO:0000256" key="8">
    <source>
        <dbReference type="ARBA" id="ARBA00022553"/>
    </source>
</evidence>
<keyword evidence="9" id="KW-0808">Transferase</keyword>
<comment type="cofactor">
    <cofactor evidence="2">
        <name>[4Fe-4S] cluster</name>
        <dbReference type="ChEBI" id="CHEBI:49883"/>
    </cofactor>
</comment>
<feature type="transmembrane region" description="Helical" evidence="19">
    <location>
        <begin position="55"/>
        <end position="77"/>
    </location>
</feature>
<keyword evidence="19" id="KW-0812">Transmembrane</keyword>
<feature type="transmembrane region" description="Helical" evidence="19">
    <location>
        <begin position="134"/>
        <end position="154"/>
    </location>
</feature>
<evidence type="ECO:0000256" key="19">
    <source>
        <dbReference type="SAM" id="Phobius"/>
    </source>
</evidence>
<dbReference type="RefSeq" id="WP_377964868.1">
    <property type="nucleotide sequence ID" value="NZ_JBHZOL010000071.1"/>
</dbReference>
<gene>
    <name evidence="21" type="ORF">ACFVKH_10900</name>
</gene>
<evidence type="ECO:0000256" key="15">
    <source>
        <dbReference type="ARBA" id="ARBA00023012"/>
    </source>
</evidence>
<proteinExistence type="predicted"/>
<dbReference type="CDD" id="cd16917">
    <property type="entry name" value="HATPase_UhpB-NarQ-NarX-like"/>
    <property type="match status" value="1"/>
</dbReference>
<keyword evidence="10" id="KW-0479">Metal-binding</keyword>
<dbReference type="Gene3D" id="1.20.5.1930">
    <property type="match status" value="1"/>
</dbReference>
<dbReference type="PRINTS" id="PR00344">
    <property type="entry name" value="BCTRLSENSOR"/>
</dbReference>
<dbReference type="Pfam" id="PF07730">
    <property type="entry name" value="HisKA_3"/>
    <property type="match status" value="1"/>
</dbReference>
<sequence length="437" mass="47585">MQQLVRDRHPFRLLLYLEWILLSIAVLAAFSPLLFAHPPKPFPGPFHPASKHAPVPFAIPLQVGALLSMAGLGAMGLRLPTQSRVQQGLYSAAGLGLSWLAVLMIGHGQSVFPPLLLIVVIRACLLFPWGGRLLVAGIAYGSFILMLLLAFLGIRPLGVPLGRSLPAILRRIPPESLHNVLLGLTLNTALLFGLVLGFVLLLVGAVLAETRSRQQLSEANHRLRQYALLIENQATLQERNRIAREIHDSVGHSLVAQSIQLENVAMLLPANSGSLADHLHKARELGKEALQHVRHSVATLRHHPLQGKTLKAAIAVLLQDFQHNCAIPITAEVQIETEPSVEVATALYRIVQEALTNISKHSEADWVNLSLGDRRSDLTLQIEDNGQGFDPSQNTTGFGLQSMRERTTALGGSFYLHSQPGHGCQIQVVMPRQGAVA</sequence>
<evidence type="ECO:0000256" key="2">
    <source>
        <dbReference type="ARBA" id="ARBA00001966"/>
    </source>
</evidence>
<keyword evidence="7" id="KW-0963">Cytoplasm</keyword>
<keyword evidence="16" id="KW-0411">Iron-sulfur</keyword>
<dbReference type="EC" id="2.7.13.3" evidence="4"/>
<evidence type="ECO:0000256" key="12">
    <source>
        <dbReference type="ARBA" id="ARBA00022777"/>
    </source>
</evidence>
<evidence type="ECO:0000256" key="7">
    <source>
        <dbReference type="ARBA" id="ARBA00022490"/>
    </source>
</evidence>
<evidence type="ECO:0000313" key="21">
    <source>
        <dbReference type="EMBL" id="MFE4106787.1"/>
    </source>
</evidence>
<comment type="subcellular location">
    <subcellularLocation>
        <location evidence="3">Cytoplasm</location>
    </subcellularLocation>
</comment>
<evidence type="ECO:0000256" key="13">
    <source>
        <dbReference type="ARBA" id="ARBA00022840"/>
    </source>
</evidence>
<organism evidence="21 22">
    <name type="scientific">Almyronema epifaneia S1</name>
    <dbReference type="NCBI Taxonomy" id="2991925"/>
    <lineage>
        <taxon>Bacteria</taxon>
        <taxon>Bacillati</taxon>
        <taxon>Cyanobacteriota</taxon>
        <taxon>Cyanophyceae</taxon>
        <taxon>Nodosilineales</taxon>
        <taxon>Nodosilineaceae</taxon>
        <taxon>Almyronema</taxon>
        <taxon>Almyronema epifaneia</taxon>
    </lineage>
</organism>
<evidence type="ECO:0000256" key="3">
    <source>
        <dbReference type="ARBA" id="ARBA00004496"/>
    </source>
</evidence>
<feature type="transmembrane region" description="Helical" evidence="19">
    <location>
        <begin position="180"/>
        <end position="208"/>
    </location>
</feature>
<feature type="transmembrane region" description="Helical" evidence="19">
    <location>
        <begin position="12"/>
        <end position="35"/>
    </location>
</feature>
<evidence type="ECO:0000259" key="20">
    <source>
        <dbReference type="PROSITE" id="PS50109"/>
    </source>
</evidence>
<dbReference type="SUPFAM" id="SSF55874">
    <property type="entry name" value="ATPase domain of HSP90 chaperone/DNA topoisomerase II/histidine kinase"/>
    <property type="match status" value="1"/>
</dbReference>
<feature type="transmembrane region" description="Helical" evidence="19">
    <location>
        <begin position="111"/>
        <end position="127"/>
    </location>
</feature>
<keyword evidence="8" id="KW-0597">Phosphoprotein</keyword>
<evidence type="ECO:0000256" key="14">
    <source>
        <dbReference type="ARBA" id="ARBA00023004"/>
    </source>
</evidence>
<dbReference type="Proteomes" id="UP001600165">
    <property type="component" value="Unassembled WGS sequence"/>
</dbReference>
<protein>
    <recommendedName>
        <fullName evidence="5">Oxygen sensor histidine kinase NreB</fullName>
        <ecNumber evidence="4">2.7.13.3</ecNumber>
    </recommendedName>
    <alternativeName>
        <fullName evidence="18">Nitrogen regulation protein B</fullName>
    </alternativeName>
</protein>
<dbReference type="PANTHER" id="PTHR24421">
    <property type="entry name" value="NITRATE/NITRITE SENSOR PROTEIN NARX-RELATED"/>
    <property type="match status" value="1"/>
</dbReference>
<keyword evidence="13" id="KW-0067">ATP-binding</keyword>
<comment type="catalytic activity">
    <reaction evidence="1">
        <text>ATP + protein L-histidine = ADP + protein N-phospho-L-histidine.</text>
        <dbReference type="EC" id="2.7.13.3"/>
    </reaction>
</comment>
<feature type="domain" description="Histidine kinase" evidence="20">
    <location>
        <begin position="347"/>
        <end position="434"/>
    </location>
</feature>
<dbReference type="InterPro" id="IPR050482">
    <property type="entry name" value="Sensor_HK_TwoCompSys"/>
</dbReference>
<keyword evidence="15" id="KW-0902">Two-component regulatory system</keyword>
<dbReference type="GO" id="GO:0016301">
    <property type="term" value="F:kinase activity"/>
    <property type="evidence" value="ECO:0007669"/>
    <property type="project" value="UniProtKB-KW"/>
</dbReference>
<keyword evidence="12 21" id="KW-0418">Kinase</keyword>